<reference evidence="2 3" key="1">
    <citation type="journal article" date="2022" name="Microbiol. Resour. Announc.">
        <title>Complete Genome Sequence of the Hyperthermophilic and Acidophilic Archaeon Saccharolobus caldissimus Strain HS-3T.</title>
        <authorList>
            <person name="Sakai H.D."/>
            <person name="Kurosawa N."/>
        </authorList>
    </citation>
    <scope>NUCLEOTIDE SEQUENCE [LARGE SCALE GENOMIC DNA]</scope>
    <source>
        <strain evidence="2 3">JCM32116</strain>
    </source>
</reference>
<dbReference type="InterPro" id="IPR036390">
    <property type="entry name" value="WH_DNA-bd_sf"/>
</dbReference>
<dbReference type="GeneID" id="68865747"/>
<dbReference type="Pfam" id="PF01978">
    <property type="entry name" value="TrmB"/>
    <property type="match status" value="1"/>
</dbReference>
<proteinExistence type="predicted"/>
<dbReference type="Proteomes" id="UP001319921">
    <property type="component" value="Chromosome"/>
</dbReference>
<protein>
    <submittedName>
        <fullName evidence="2">Transcriptional regulator</fullName>
    </submittedName>
</protein>
<dbReference type="InterPro" id="IPR002831">
    <property type="entry name" value="Tscrpt_reg_TrmB_N"/>
</dbReference>
<feature type="domain" description="Transcription regulator TrmB N-terminal" evidence="1">
    <location>
        <begin position="15"/>
        <end position="87"/>
    </location>
</feature>
<evidence type="ECO:0000313" key="3">
    <source>
        <dbReference type="Proteomes" id="UP001319921"/>
    </source>
</evidence>
<dbReference type="KEGG" id="scas:SACC_10020"/>
<dbReference type="InterPro" id="IPR011991">
    <property type="entry name" value="ArsR-like_HTH"/>
</dbReference>
<dbReference type="EMBL" id="AP025226">
    <property type="protein sequence ID" value="BDB97985.1"/>
    <property type="molecule type" value="Genomic_DNA"/>
</dbReference>
<keyword evidence="3" id="KW-1185">Reference proteome</keyword>
<dbReference type="InterPro" id="IPR036388">
    <property type="entry name" value="WH-like_DNA-bd_sf"/>
</dbReference>
<dbReference type="CDD" id="cd00090">
    <property type="entry name" value="HTH_ARSR"/>
    <property type="match status" value="1"/>
</dbReference>
<gene>
    <name evidence="2" type="ORF">SACC_10020</name>
</gene>
<name>A0AAQ4CQA4_9CREN</name>
<sequence>MSIQLAESKDVIRCCYKITDTDVECLFKLVEVNRPISAEELASIMKLSKTTVENSLKKLIELGLVVRNKDGEEGKRIGRPKYLYSVISNIESKIKQDLTNCANRILSTASS</sequence>
<dbReference type="AlphaFoldDB" id="A0AAQ4CQA4"/>
<evidence type="ECO:0000313" key="2">
    <source>
        <dbReference type="EMBL" id="BDB97985.1"/>
    </source>
</evidence>
<accession>A0AAQ4CQA4</accession>
<dbReference type="SUPFAM" id="SSF46785">
    <property type="entry name" value="Winged helix' DNA-binding domain"/>
    <property type="match status" value="1"/>
</dbReference>
<evidence type="ECO:0000259" key="1">
    <source>
        <dbReference type="Pfam" id="PF01978"/>
    </source>
</evidence>
<dbReference type="RefSeq" id="WP_229571938.1">
    <property type="nucleotide sequence ID" value="NZ_AP025226.1"/>
</dbReference>
<organism evidence="2 3">
    <name type="scientific">Saccharolobus caldissimus</name>
    <dbReference type="NCBI Taxonomy" id="1702097"/>
    <lineage>
        <taxon>Archaea</taxon>
        <taxon>Thermoproteota</taxon>
        <taxon>Thermoprotei</taxon>
        <taxon>Sulfolobales</taxon>
        <taxon>Sulfolobaceae</taxon>
        <taxon>Saccharolobus</taxon>
    </lineage>
</organism>
<dbReference type="Gene3D" id="1.10.10.10">
    <property type="entry name" value="Winged helix-like DNA-binding domain superfamily/Winged helix DNA-binding domain"/>
    <property type="match status" value="1"/>
</dbReference>